<evidence type="ECO:0000313" key="3">
    <source>
        <dbReference type="Proteomes" id="UP001233172"/>
    </source>
</evidence>
<evidence type="ECO:0000256" key="1">
    <source>
        <dbReference type="SAM" id="Phobius"/>
    </source>
</evidence>
<gene>
    <name evidence="2" type="ORF">Bpfe_015017</name>
</gene>
<comment type="caution">
    <text evidence="2">The sequence shown here is derived from an EMBL/GenBank/DDBJ whole genome shotgun (WGS) entry which is preliminary data.</text>
</comment>
<evidence type="ECO:0000313" key="2">
    <source>
        <dbReference type="EMBL" id="KAK0055506.1"/>
    </source>
</evidence>
<keyword evidence="1" id="KW-0472">Membrane</keyword>
<feature type="transmembrane region" description="Helical" evidence="1">
    <location>
        <begin position="75"/>
        <end position="97"/>
    </location>
</feature>
<dbReference type="EMBL" id="JASAOG010000069">
    <property type="protein sequence ID" value="KAK0055506.1"/>
    <property type="molecule type" value="Genomic_DNA"/>
</dbReference>
<keyword evidence="1" id="KW-1133">Transmembrane helix</keyword>
<sequence length="188" mass="20821">MTHPPKIRITFSTRDRPRDLDLNYYFFGNPEFKGRPKVLNEPSANTKTTSGFFPVESLRRYGFLISLSEKGRKSALVFTLISPVILFSITSVFGRAFSKDKEHSLSAQFSEWTKFADPGDLIKGPLNDSKIYWISSLSTIVSEISCSFGGGLKIGSSLDGPLDKTGPVINPKLPDQLTSLLILPELCV</sequence>
<dbReference type="AlphaFoldDB" id="A0AAD8F9P8"/>
<protein>
    <submittedName>
        <fullName evidence="2">Uncharacterized protein</fullName>
    </submittedName>
</protein>
<name>A0AAD8F9P8_BIOPF</name>
<keyword evidence="3" id="KW-1185">Reference proteome</keyword>
<organism evidence="2 3">
    <name type="scientific">Biomphalaria pfeifferi</name>
    <name type="common">Bloodfluke planorb</name>
    <name type="synonym">Freshwater snail</name>
    <dbReference type="NCBI Taxonomy" id="112525"/>
    <lineage>
        <taxon>Eukaryota</taxon>
        <taxon>Metazoa</taxon>
        <taxon>Spiralia</taxon>
        <taxon>Lophotrochozoa</taxon>
        <taxon>Mollusca</taxon>
        <taxon>Gastropoda</taxon>
        <taxon>Heterobranchia</taxon>
        <taxon>Euthyneura</taxon>
        <taxon>Panpulmonata</taxon>
        <taxon>Hygrophila</taxon>
        <taxon>Lymnaeoidea</taxon>
        <taxon>Planorbidae</taxon>
        <taxon>Biomphalaria</taxon>
    </lineage>
</organism>
<reference evidence="2" key="2">
    <citation type="submission" date="2023-04" db="EMBL/GenBank/DDBJ databases">
        <authorList>
            <person name="Bu L."/>
            <person name="Lu L."/>
            <person name="Laidemitt M.R."/>
            <person name="Zhang S.M."/>
            <person name="Mutuku M."/>
            <person name="Mkoji G."/>
            <person name="Steinauer M."/>
            <person name="Loker E.S."/>
        </authorList>
    </citation>
    <scope>NUCLEOTIDE SEQUENCE</scope>
    <source>
        <strain evidence="2">KasaAsao</strain>
        <tissue evidence="2">Whole Snail</tissue>
    </source>
</reference>
<dbReference type="Proteomes" id="UP001233172">
    <property type="component" value="Unassembled WGS sequence"/>
</dbReference>
<keyword evidence="1" id="KW-0812">Transmembrane</keyword>
<reference evidence="2" key="1">
    <citation type="journal article" date="2023" name="PLoS Negl. Trop. Dis.">
        <title>A genome sequence for Biomphalaria pfeifferi, the major vector snail for the human-infecting parasite Schistosoma mansoni.</title>
        <authorList>
            <person name="Bu L."/>
            <person name="Lu L."/>
            <person name="Laidemitt M.R."/>
            <person name="Zhang S.M."/>
            <person name="Mutuku M."/>
            <person name="Mkoji G."/>
            <person name="Steinauer M."/>
            <person name="Loker E.S."/>
        </authorList>
    </citation>
    <scope>NUCLEOTIDE SEQUENCE</scope>
    <source>
        <strain evidence="2">KasaAsao</strain>
    </source>
</reference>
<accession>A0AAD8F9P8</accession>
<proteinExistence type="predicted"/>